<keyword evidence="10 11" id="KW-0456">Lyase</keyword>
<keyword evidence="5 11" id="KW-0285">Flavoprotein</keyword>
<comment type="caution">
    <text evidence="12">The sequence shown here is derived from an EMBL/GenBank/DDBJ whole genome shotgun (WGS) entry which is preliminary data.</text>
</comment>
<dbReference type="EMBL" id="LRVM01000003">
    <property type="protein sequence ID" value="KXL53353.1"/>
    <property type="molecule type" value="Genomic_DNA"/>
</dbReference>
<keyword evidence="13" id="KW-1185">Reference proteome</keyword>
<comment type="catalytic activity">
    <reaction evidence="11">
        <text>5-O-(1-carboxyvinyl)-3-phosphoshikimate = chorismate + phosphate</text>
        <dbReference type="Rhea" id="RHEA:21020"/>
        <dbReference type="ChEBI" id="CHEBI:29748"/>
        <dbReference type="ChEBI" id="CHEBI:43474"/>
        <dbReference type="ChEBI" id="CHEBI:57701"/>
        <dbReference type="EC" id="4.2.3.5"/>
    </reaction>
</comment>
<dbReference type="SUPFAM" id="SSF103263">
    <property type="entry name" value="Chorismate synthase, AroC"/>
    <property type="match status" value="1"/>
</dbReference>
<dbReference type="Gene3D" id="3.60.150.10">
    <property type="entry name" value="Chorismate synthase AroC"/>
    <property type="match status" value="1"/>
</dbReference>
<evidence type="ECO:0000256" key="8">
    <source>
        <dbReference type="ARBA" id="ARBA00022857"/>
    </source>
</evidence>
<proteinExistence type="inferred from homology"/>
<dbReference type="UniPathway" id="UPA00053">
    <property type="reaction ID" value="UER00090"/>
</dbReference>
<dbReference type="GO" id="GO:0005829">
    <property type="term" value="C:cytosol"/>
    <property type="evidence" value="ECO:0007669"/>
    <property type="project" value="TreeGrafter"/>
</dbReference>
<keyword evidence="4 11" id="KW-0028">Amino-acid biosynthesis</keyword>
<dbReference type="GO" id="GO:0010181">
    <property type="term" value="F:FMN binding"/>
    <property type="evidence" value="ECO:0007669"/>
    <property type="project" value="TreeGrafter"/>
</dbReference>
<dbReference type="NCBIfam" id="TIGR00033">
    <property type="entry name" value="aroC"/>
    <property type="match status" value="1"/>
</dbReference>
<sequence>MSSSFGDRVKISIFGQSHSEAIGVVIDGLPVGEEIDLEAAQRFLDRRAPGKNAYSTPRKEGDQVRVVSGLFDSKTCGAPICAMIENTNTRSKDYAQLKDMPRPGHADFTAEIKYHGFQDYRGGGHFSGRLTAPLCFAGAVCLQILERRGISIGAHILSIHEQKDKSFDAVYITKEELAEVVSKEFPTIEDGAGEEMKAIIQKAREEGDSVGGVIECVAIGLPVGIGEPMFDGLESKLSSIVFAIPAVKGIEFGEGFGVATLFGSQNNDLFYIEETGKIKTKTNHHGGSLGGISSGMPLVIRTAFKPTPSISKNQATVSLEKGKNTTLSVTGRHDPCIVPRAVPCVEAAMAIALLDLYELFQ</sequence>
<evidence type="ECO:0000313" key="12">
    <source>
        <dbReference type="EMBL" id="KXL53353.1"/>
    </source>
</evidence>
<feature type="binding site" evidence="11">
    <location>
        <begin position="125"/>
        <end position="127"/>
    </location>
    <ligand>
        <name>FMN</name>
        <dbReference type="ChEBI" id="CHEBI:58210"/>
    </ligand>
</feature>
<dbReference type="EC" id="4.2.3.5" evidence="3 11"/>
<dbReference type="GO" id="GO:0009073">
    <property type="term" value="P:aromatic amino acid family biosynthetic process"/>
    <property type="evidence" value="ECO:0007669"/>
    <property type="project" value="UniProtKB-KW"/>
</dbReference>
<name>A0A136WG26_9FIRM</name>
<evidence type="ECO:0000256" key="5">
    <source>
        <dbReference type="ARBA" id="ARBA00022630"/>
    </source>
</evidence>
<keyword evidence="7 11" id="KW-0274">FAD</keyword>
<dbReference type="PIRSF" id="PIRSF001456">
    <property type="entry name" value="Chorismate_synth"/>
    <property type="match status" value="1"/>
</dbReference>
<dbReference type="OrthoDB" id="9771806at2"/>
<gene>
    <name evidence="11 12" type="primary">aroC</name>
    <name evidence="12" type="ORF">CLNEO_13240</name>
</gene>
<dbReference type="Pfam" id="PF01264">
    <property type="entry name" value="Chorismate_synt"/>
    <property type="match status" value="1"/>
</dbReference>
<comment type="pathway">
    <text evidence="1 11">Metabolic intermediate biosynthesis; chorismate biosynthesis; chorismate from D-erythrose 4-phosphate and phosphoenolpyruvate: step 7/7.</text>
</comment>
<feature type="binding site" evidence="11">
    <location>
        <position position="332"/>
    </location>
    <ligand>
        <name>FMN</name>
        <dbReference type="ChEBI" id="CHEBI:58210"/>
    </ligand>
</feature>
<keyword evidence="9 11" id="KW-0057">Aromatic amino acid biosynthesis</keyword>
<keyword evidence="8 11" id="KW-0521">NADP</keyword>
<dbReference type="InterPro" id="IPR000453">
    <property type="entry name" value="Chorismate_synth"/>
</dbReference>
<feature type="binding site" evidence="11">
    <location>
        <begin position="305"/>
        <end position="309"/>
    </location>
    <ligand>
        <name>FMN</name>
        <dbReference type="ChEBI" id="CHEBI:58210"/>
    </ligand>
</feature>
<comment type="caution">
    <text evidence="11">Lacks conserved residue(s) required for the propagation of feature annotation.</text>
</comment>
<evidence type="ECO:0000256" key="3">
    <source>
        <dbReference type="ARBA" id="ARBA00013036"/>
    </source>
</evidence>
<comment type="subunit">
    <text evidence="11">Homotetramer.</text>
</comment>
<evidence type="ECO:0000256" key="7">
    <source>
        <dbReference type="ARBA" id="ARBA00022827"/>
    </source>
</evidence>
<feature type="binding site" evidence="11">
    <location>
        <position position="47"/>
    </location>
    <ligand>
        <name>NADP(+)</name>
        <dbReference type="ChEBI" id="CHEBI:58349"/>
    </ligand>
</feature>
<dbReference type="GO" id="GO:0009423">
    <property type="term" value="P:chorismate biosynthetic process"/>
    <property type="evidence" value="ECO:0007669"/>
    <property type="project" value="UniProtKB-UniRule"/>
</dbReference>
<dbReference type="PANTHER" id="PTHR21085">
    <property type="entry name" value="CHORISMATE SYNTHASE"/>
    <property type="match status" value="1"/>
</dbReference>
<comment type="similarity">
    <text evidence="2 11">Belongs to the chorismate synthase family.</text>
</comment>
<evidence type="ECO:0000256" key="4">
    <source>
        <dbReference type="ARBA" id="ARBA00022605"/>
    </source>
</evidence>
<reference evidence="12 13" key="1">
    <citation type="submission" date="2016-01" db="EMBL/GenBank/DDBJ databases">
        <title>Genome sequence of Clostridium neopropionicum X4, DSM-3847.</title>
        <authorList>
            <person name="Poehlein A."/>
            <person name="Beck M.H."/>
            <person name="Bengelsdorf F.R."/>
            <person name="Daniel R."/>
            <person name="Duerre P."/>
        </authorList>
    </citation>
    <scope>NUCLEOTIDE SEQUENCE [LARGE SCALE GENOMIC DNA]</scope>
    <source>
        <strain evidence="12 13">DSM-3847</strain>
    </source>
</reference>
<comment type="function">
    <text evidence="11">Catalyzes the anti-1,4-elimination of the C-3 phosphate and the C-6 proR hydrogen from 5-enolpyruvylshikimate-3-phosphate (EPSP) to yield chorismate, which is the branch point compound that serves as the starting substrate for the three terminal pathways of aromatic amino acid biosynthesis. This reaction introduces a second double bond into the aromatic ring system.</text>
</comment>
<dbReference type="CDD" id="cd07304">
    <property type="entry name" value="Chorismate_synthase"/>
    <property type="match status" value="1"/>
</dbReference>
<evidence type="ECO:0000256" key="9">
    <source>
        <dbReference type="ARBA" id="ARBA00023141"/>
    </source>
</evidence>
<evidence type="ECO:0000256" key="2">
    <source>
        <dbReference type="ARBA" id="ARBA00008014"/>
    </source>
</evidence>
<dbReference type="HAMAP" id="MF_00300">
    <property type="entry name" value="Chorismate_synth"/>
    <property type="match status" value="1"/>
</dbReference>
<dbReference type="GO" id="GO:0008652">
    <property type="term" value="P:amino acid biosynthetic process"/>
    <property type="evidence" value="ECO:0007669"/>
    <property type="project" value="UniProtKB-KW"/>
</dbReference>
<evidence type="ECO:0000256" key="6">
    <source>
        <dbReference type="ARBA" id="ARBA00022643"/>
    </source>
</evidence>
<protein>
    <recommendedName>
        <fullName evidence="3 11">Chorismate synthase</fullName>
        <shortName evidence="11">CS</shortName>
        <ecNumber evidence="3 11">4.2.3.5</ecNumber>
    </recommendedName>
    <alternativeName>
        <fullName evidence="11">5-enolpyruvylshikimate-3-phosphate phospholyase</fullName>
    </alternativeName>
</protein>
<evidence type="ECO:0000313" key="13">
    <source>
        <dbReference type="Proteomes" id="UP000070539"/>
    </source>
</evidence>
<organism evidence="12 13">
    <name type="scientific">Anaerotignum neopropionicum</name>
    <dbReference type="NCBI Taxonomy" id="36847"/>
    <lineage>
        <taxon>Bacteria</taxon>
        <taxon>Bacillati</taxon>
        <taxon>Bacillota</taxon>
        <taxon>Clostridia</taxon>
        <taxon>Lachnospirales</taxon>
        <taxon>Anaerotignaceae</taxon>
        <taxon>Anaerotignum</taxon>
    </lineage>
</organism>
<dbReference type="PANTHER" id="PTHR21085:SF0">
    <property type="entry name" value="CHORISMATE SYNTHASE"/>
    <property type="match status" value="1"/>
</dbReference>
<dbReference type="NCBIfam" id="NF003793">
    <property type="entry name" value="PRK05382.1"/>
    <property type="match status" value="1"/>
</dbReference>
<dbReference type="Proteomes" id="UP000070539">
    <property type="component" value="Unassembled WGS sequence"/>
</dbReference>
<dbReference type="PATRIC" id="fig|36847.3.peg.1538"/>
<dbReference type="AlphaFoldDB" id="A0A136WG26"/>
<evidence type="ECO:0000256" key="11">
    <source>
        <dbReference type="HAMAP-Rule" id="MF_00300"/>
    </source>
</evidence>
<dbReference type="GO" id="GO:0004107">
    <property type="term" value="F:chorismate synthase activity"/>
    <property type="evidence" value="ECO:0007669"/>
    <property type="project" value="UniProtKB-UniRule"/>
</dbReference>
<evidence type="ECO:0000256" key="1">
    <source>
        <dbReference type="ARBA" id="ARBA00005044"/>
    </source>
</evidence>
<dbReference type="STRING" id="36847.CLNEO_13240"/>
<evidence type="ECO:0000256" key="10">
    <source>
        <dbReference type="ARBA" id="ARBA00023239"/>
    </source>
</evidence>
<dbReference type="InterPro" id="IPR035904">
    <property type="entry name" value="Chorismate_synth_AroC_sf"/>
</dbReference>
<comment type="cofactor">
    <cofactor evidence="11">
        <name>FMNH2</name>
        <dbReference type="ChEBI" id="CHEBI:57618"/>
    </cofactor>
    <text evidence="11">Reduced FMN (FMNH(2)).</text>
</comment>
<keyword evidence="6 11" id="KW-0288">FMN</keyword>
<dbReference type="RefSeq" id="WP_066086307.1">
    <property type="nucleotide sequence ID" value="NZ_LRVM01000003.1"/>
</dbReference>
<accession>A0A136WG26</accession>
<feature type="binding site" evidence="11">
    <location>
        <position position="290"/>
    </location>
    <ligand>
        <name>FMN</name>
        <dbReference type="ChEBI" id="CHEBI:58210"/>
    </ligand>
</feature>